<evidence type="ECO:0000313" key="1">
    <source>
        <dbReference type="EMBL" id="TQL56814.1"/>
    </source>
</evidence>
<dbReference type="GO" id="GO:0030638">
    <property type="term" value="P:polyketide metabolic process"/>
    <property type="evidence" value="ECO:0007669"/>
    <property type="project" value="InterPro"/>
</dbReference>
<dbReference type="SUPFAM" id="SSF54427">
    <property type="entry name" value="NTF2-like"/>
    <property type="match status" value="1"/>
</dbReference>
<organism evidence="1 2">
    <name type="scientific">Oryzihumus leptocrescens</name>
    <dbReference type="NCBI Taxonomy" id="297536"/>
    <lineage>
        <taxon>Bacteria</taxon>
        <taxon>Bacillati</taxon>
        <taxon>Actinomycetota</taxon>
        <taxon>Actinomycetes</taxon>
        <taxon>Micrococcales</taxon>
        <taxon>Intrasporangiaceae</taxon>
        <taxon>Oryzihumus</taxon>
    </lineage>
</organism>
<dbReference type="Pfam" id="PF07366">
    <property type="entry name" value="SnoaL"/>
    <property type="match status" value="1"/>
</dbReference>
<dbReference type="GO" id="GO:0016853">
    <property type="term" value="F:isomerase activity"/>
    <property type="evidence" value="ECO:0007669"/>
    <property type="project" value="UniProtKB-KW"/>
</dbReference>
<keyword evidence="1" id="KW-0413">Isomerase</keyword>
<dbReference type="OrthoDB" id="9182871at2"/>
<comment type="caution">
    <text evidence="1">The sequence shown here is derived from an EMBL/GenBank/DDBJ whole genome shotgun (WGS) entry which is preliminary data.</text>
</comment>
<dbReference type="RefSeq" id="WP_141790185.1">
    <property type="nucleotide sequence ID" value="NZ_BAAAKX010000008.1"/>
</dbReference>
<dbReference type="Gene3D" id="3.10.450.50">
    <property type="match status" value="1"/>
</dbReference>
<dbReference type="AlphaFoldDB" id="A0A542Z8Z3"/>
<dbReference type="PANTHER" id="PTHR38436">
    <property type="entry name" value="POLYKETIDE CYCLASE SNOAL-LIKE DOMAIN"/>
    <property type="match status" value="1"/>
</dbReference>
<reference evidence="1 2" key="1">
    <citation type="submission" date="2019-06" db="EMBL/GenBank/DDBJ databases">
        <title>Sequencing the genomes of 1000 actinobacteria strains.</title>
        <authorList>
            <person name="Klenk H.-P."/>
        </authorList>
    </citation>
    <scope>NUCLEOTIDE SEQUENCE [LARGE SCALE GENOMIC DNA]</scope>
    <source>
        <strain evidence="1 2">DSM 18082</strain>
    </source>
</reference>
<dbReference type="InterPro" id="IPR032710">
    <property type="entry name" value="NTF2-like_dom_sf"/>
</dbReference>
<gene>
    <name evidence="1" type="ORF">FB474_3575</name>
</gene>
<accession>A0A542Z8Z3</accession>
<proteinExistence type="predicted"/>
<dbReference type="InterPro" id="IPR009959">
    <property type="entry name" value="Cyclase_SnoaL-like"/>
</dbReference>
<keyword evidence="2" id="KW-1185">Reference proteome</keyword>
<protein>
    <submittedName>
        <fullName evidence="1">Steroid delta-isomerase-like uncharacterized protein</fullName>
    </submittedName>
</protein>
<dbReference type="Proteomes" id="UP000319514">
    <property type="component" value="Unassembled WGS sequence"/>
</dbReference>
<evidence type="ECO:0000313" key="2">
    <source>
        <dbReference type="Proteomes" id="UP000319514"/>
    </source>
</evidence>
<dbReference type="PANTHER" id="PTHR38436:SF1">
    <property type="entry name" value="ESTER CYCLASE"/>
    <property type="match status" value="1"/>
</dbReference>
<sequence>MADNTTLVRGLFEAWNKRDYATISEQMAPNSTLIDMGSGRTLQGSEGAVQFTKSLFDALPDGEFVIDHLTAKDDTVVVEYTGRGTHTGDLVIPAGTVPATGRPLTMHLCDVYEITGGKVQTVRTYIDSGAIMAQFGLAERLGVTP</sequence>
<dbReference type="EMBL" id="VFOQ01000002">
    <property type="protein sequence ID" value="TQL56814.1"/>
    <property type="molecule type" value="Genomic_DNA"/>
</dbReference>
<name>A0A542Z8Z3_9MICO</name>